<feature type="transmembrane region" description="Helical" evidence="6">
    <location>
        <begin position="57"/>
        <end position="78"/>
    </location>
</feature>
<dbReference type="RefSeq" id="WP_221930040.1">
    <property type="nucleotide sequence ID" value="NZ_FXTH01000011.1"/>
</dbReference>
<dbReference type="Proteomes" id="UP000317593">
    <property type="component" value="Unassembled WGS sequence"/>
</dbReference>
<dbReference type="Gene3D" id="1.10.357.140">
    <property type="entry name" value="UbiA prenyltransferase"/>
    <property type="match status" value="1"/>
</dbReference>
<dbReference type="InterPro" id="IPR000537">
    <property type="entry name" value="UbiA_prenyltransferase"/>
</dbReference>
<evidence type="ECO:0000256" key="2">
    <source>
        <dbReference type="ARBA" id="ARBA00022475"/>
    </source>
</evidence>
<feature type="transmembrane region" description="Helical" evidence="6">
    <location>
        <begin position="175"/>
        <end position="193"/>
    </location>
</feature>
<keyword evidence="3 6" id="KW-0812">Transmembrane</keyword>
<feature type="transmembrane region" description="Helical" evidence="6">
    <location>
        <begin position="230"/>
        <end position="248"/>
    </location>
</feature>
<dbReference type="InterPro" id="IPR044878">
    <property type="entry name" value="UbiA_sf"/>
</dbReference>
<dbReference type="GO" id="GO:0016765">
    <property type="term" value="F:transferase activity, transferring alkyl or aryl (other than methyl) groups"/>
    <property type="evidence" value="ECO:0007669"/>
    <property type="project" value="InterPro"/>
</dbReference>
<gene>
    <name evidence="7" type="ORF">SAMN06265218_11148</name>
</gene>
<dbReference type="Pfam" id="PF01040">
    <property type="entry name" value="UbiA"/>
    <property type="match status" value="1"/>
</dbReference>
<evidence type="ECO:0000313" key="7">
    <source>
        <dbReference type="EMBL" id="SMO72845.1"/>
    </source>
</evidence>
<sequence>MKKQTDHSLVSRLRAYGELLRPANIITAFADIMAGYAAAGGSVALSSMEFSLNPPALGWLLLSTFGLYGGGVVFNDVFDAELDARERPERAIPSGRASRDGAILMGLMLLGVGIAAAFRVNTTAGLLATAISGGALLYDYWAKHSSLWGPLFMGGCRGGNLLLGCSILPATLGSLWFLGLLPVTYIGSITLVSQGEIHGGSKKSGIAALGLILLVIAGLLLLGFLRGYSIILAIPFILLFGAMVLPPFGKAALQPKPQLIKKAIKRGVLSLILMNAAIAAGFGGFFTGLLVLLLLPLSVLLAKLFAVT</sequence>
<keyword evidence="5 6" id="KW-0472">Membrane</keyword>
<keyword evidence="4 6" id="KW-1133">Transmembrane helix</keyword>
<comment type="subcellular location">
    <subcellularLocation>
        <location evidence="1">Membrane</location>
        <topology evidence="1">Multi-pass membrane protein</topology>
    </subcellularLocation>
</comment>
<dbReference type="NCBIfam" id="NF035940">
    <property type="entry name" value="prenyl_rel_EboC"/>
    <property type="match status" value="1"/>
</dbReference>
<dbReference type="GO" id="GO:0016020">
    <property type="term" value="C:membrane"/>
    <property type="evidence" value="ECO:0007669"/>
    <property type="project" value="UniProtKB-SubCell"/>
</dbReference>
<proteinExistence type="predicted"/>
<keyword evidence="7" id="KW-0808">Transferase</keyword>
<evidence type="ECO:0000256" key="6">
    <source>
        <dbReference type="SAM" id="Phobius"/>
    </source>
</evidence>
<evidence type="ECO:0000256" key="1">
    <source>
        <dbReference type="ARBA" id="ARBA00004141"/>
    </source>
</evidence>
<reference evidence="7 8" key="1">
    <citation type="submission" date="2017-05" db="EMBL/GenBank/DDBJ databases">
        <authorList>
            <person name="Varghese N."/>
            <person name="Submissions S."/>
        </authorList>
    </citation>
    <scope>NUCLEOTIDE SEQUENCE [LARGE SCALE GENOMIC DNA]</scope>
    <source>
        <strain evidence="7 8">DSM 21194</strain>
    </source>
</reference>
<dbReference type="InterPro" id="IPR050475">
    <property type="entry name" value="Prenyltransferase_related"/>
</dbReference>
<name>A0A521DML8_9BACT</name>
<dbReference type="PANTHER" id="PTHR42723:SF1">
    <property type="entry name" value="CHLOROPHYLL SYNTHASE, CHLOROPLASTIC"/>
    <property type="match status" value="1"/>
</dbReference>
<evidence type="ECO:0000256" key="4">
    <source>
        <dbReference type="ARBA" id="ARBA00022989"/>
    </source>
</evidence>
<dbReference type="AlphaFoldDB" id="A0A521DML8"/>
<dbReference type="EMBL" id="FXTH01000011">
    <property type="protein sequence ID" value="SMO72845.1"/>
    <property type="molecule type" value="Genomic_DNA"/>
</dbReference>
<feature type="transmembrane region" description="Helical" evidence="6">
    <location>
        <begin position="205"/>
        <end position="224"/>
    </location>
</feature>
<evidence type="ECO:0000256" key="5">
    <source>
        <dbReference type="ARBA" id="ARBA00023136"/>
    </source>
</evidence>
<keyword evidence="8" id="KW-1185">Reference proteome</keyword>
<keyword evidence="2" id="KW-1003">Cell membrane</keyword>
<dbReference type="CDD" id="cd13964">
    <property type="entry name" value="PT_UbiA_1"/>
    <property type="match status" value="1"/>
</dbReference>
<accession>A0A521DML8</accession>
<evidence type="ECO:0000313" key="8">
    <source>
        <dbReference type="Proteomes" id="UP000317593"/>
    </source>
</evidence>
<protein>
    <submittedName>
        <fullName evidence="7">4-hydroxybenzoate polyprenyltransferase</fullName>
    </submittedName>
</protein>
<feature type="transmembrane region" description="Helical" evidence="6">
    <location>
        <begin position="21"/>
        <end position="45"/>
    </location>
</feature>
<feature type="transmembrane region" description="Helical" evidence="6">
    <location>
        <begin position="268"/>
        <end position="295"/>
    </location>
</feature>
<evidence type="ECO:0000256" key="3">
    <source>
        <dbReference type="ARBA" id="ARBA00022692"/>
    </source>
</evidence>
<dbReference type="PANTHER" id="PTHR42723">
    <property type="entry name" value="CHLOROPHYLL SYNTHASE"/>
    <property type="match status" value="1"/>
</dbReference>
<organism evidence="7 8">
    <name type="scientific">Fodinibius sediminis</name>
    <dbReference type="NCBI Taxonomy" id="1214077"/>
    <lineage>
        <taxon>Bacteria</taxon>
        <taxon>Pseudomonadati</taxon>
        <taxon>Balneolota</taxon>
        <taxon>Balneolia</taxon>
        <taxon>Balneolales</taxon>
        <taxon>Balneolaceae</taxon>
        <taxon>Fodinibius</taxon>
    </lineage>
</organism>